<keyword evidence="4" id="KW-1185">Reference proteome</keyword>
<evidence type="ECO:0000256" key="2">
    <source>
        <dbReference type="SAM" id="Phobius"/>
    </source>
</evidence>
<dbReference type="EMBL" id="JABBCP010000002">
    <property type="protein sequence ID" value="NMF55769.1"/>
    <property type="molecule type" value="Genomic_DNA"/>
</dbReference>
<evidence type="ECO:0000313" key="4">
    <source>
        <dbReference type="Proteomes" id="UP000546970"/>
    </source>
</evidence>
<evidence type="ECO:0000313" key="3">
    <source>
        <dbReference type="EMBL" id="NMF55769.1"/>
    </source>
</evidence>
<comment type="caution">
    <text evidence="3">The sequence shown here is derived from an EMBL/GenBank/DDBJ whole genome shotgun (WGS) entry which is preliminary data.</text>
</comment>
<dbReference type="AlphaFoldDB" id="A0A7X9UC46"/>
<keyword evidence="2" id="KW-0472">Membrane</keyword>
<proteinExistence type="predicted"/>
<gene>
    <name evidence="3" type="ORF">HF320_05440</name>
</gene>
<dbReference type="RefSeq" id="WP_169277380.1">
    <property type="nucleotide sequence ID" value="NZ_JABBCP010000002.1"/>
</dbReference>
<accession>A0A7X9UC46</accession>
<sequence length="230" mass="25337">MATDKKNNLSARKRALLVIVAMVIIALDIWWVVSGQTRDVFFPQPVAEAKPARKMYVELRGPLSGDMEWGITLRPEVYNFPQGAIESRSWEISRDLGATWQPWDCEPDELTQWVVASEDTVGCLIRVTEHAKLEDSSDVSCTSAPFGPIEEQRGFGLGGPAAQGKGESASSSSSVPAEPVVYVCESAGNAYYHAYDCDELSLLRQRGYPTSEITLSEASKLYQPCPVCQR</sequence>
<feature type="transmembrane region" description="Helical" evidence="2">
    <location>
        <begin position="15"/>
        <end position="33"/>
    </location>
</feature>
<keyword evidence="2" id="KW-0812">Transmembrane</keyword>
<protein>
    <submittedName>
        <fullName evidence="3">Uncharacterized protein</fullName>
    </submittedName>
</protein>
<keyword evidence="2" id="KW-1133">Transmembrane helix</keyword>
<reference evidence="3 4" key="1">
    <citation type="submission" date="2020-04" db="EMBL/GenBank/DDBJ databases">
        <title>Collinsella sp. KGMB02528 nov., an anaerobic actinobacterium isolated from human feces.</title>
        <authorList>
            <person name="Han K.-I."/>
            <person name="Eom M.K."/>
            <person name="Kim J.-S."/>
            <person name="Lee K.C."/>
            <person name="Suh M.K."/>
            <person name="Park S.-H."/>
            <person name="Lee J.H."/>
            <person name="Kang S.W."/>
            <person name="Park J.-E."/>
            <person name="Oh B.S."/>
            <person name="Yu S.Y."/>
            <person name="Choi S.-H."/>
            <person name="Lee D.H."/>
            <person name="Yoon H."/>
            <person name="Kim B.-Y."/>
            <person name="Lee J.H."/>
            <person name="Lee J.-S."/>
        </authorList>
    </citation>
    <scope>NUCLEOTIDE SEQUENCE [LARGE SCALE GENOMIC DNA]</scope>
    <source>
        <strain evidence="3 4">KGMB02528</strain>
    </source>
</reference>
<dbReference type="Proteomes" id="UP000546970">
    <property type="component" value="Unassembled WGS sequence"/>
</dbReference>
<evidence type="ECO:0000256" key="1">
    <source>
        <dbReference type="SAM" id="MobiDB-lite"/>
    </source>
</evidence>
<name>A0A7X9UC46_9ACTN</name>
<organism evidence="3 4">
    <name type="scientific">Collinsella acetigenes</name>
    <dbReference type="NCBI Taxonomy" id="2713419"/>
    <lineage>
        <taxon>Bacteria</taxon>
        <taxon>Bacillati</taxon>
        <taxon>Actinomycetota</taxon>
        <taxon>Coriobacteriia</taxon>
        <taxon>Coriobacteriales</taxon>
        <taxon>Coriobacteriaceae</taxon>
        <taxon>Collinsella</taxon>
    </lineage>
</organism>
<feature type="region of interest" description="Disordered" evidence="1">
    <location>
        <begin position="152"/>
        <end position="174"/>
    </location>
</feature>